<dbReference type="InterPro" id="IPR020271">
    <property type="entry name" value="Uncharacterised_MJ1172"/>
</dbReference>
<comment type="caution">
    <text evidence="1">The sequence shown here is derived from an EMBL/GenBank/DDBJ whole genome shotgun (WGS) entry which is preliminary data.</text>
</comment>
<dbReference type="Pfam" id="PF10884">
    <property type="entry name" value="DUF2683"/>
    <property type="match status" value="1"/>
</dbReference>
<evidence type="ECO:0008006" key="3">
    <source>
        <dbReference type="Google" id="ProtNLM"/>
    </source>
</evidence>
<evidence type="ECO:0000313" key="1">
    <source>
        <dbReference type="EMBL" id="MDR6968444.1"/>
    </source>
</evidence>
<dbReference type="Proteomes" id="UP001255185">
    <property type="component" value="Unassembled WGS sequence"/>
</dbReference>
<protein>
    <recommendedName>
        <fullName evidence="3">DUF4325 domain-containing protein</fullName>
    </recommendedName>
</protein>
<gene>
    <name evidence="1" type="ORF">J2X31_002467</name>
</gene>
<sequence length="69" mass="8041">MEVTIKINEKTKAGKTFKSLLELFVQEHKGVEIVENKSPYKPEFVEMVKKRVAEEKFVAIETKSIWESI</sequence>
<name>A0ABU1TRE4_9FLAO</name>
<keyword evidence="2" id="KW-1185">Reference proteome</keyword>
<reference evidence="1 2" key="1">
    <citation type="submission" date="2023-07" db="EMBL/GenBank/DDBJ databases">
        <title>Sorghum-associated microbial communities from plants grown in Nebraska, USA.</title>
        <authorList>
            <person name="Schachtman D."/>
        </authorList>
    </citation>
    <scope>NUCLEOTIDE SEQUENCE [LARGE SCALE GENOMIC DNA]</scope>
    <source>
        <strain evidence="1 2">3773</strain>
    </source>
</reference>
<accession>A0ABU1TRE4</accession>
<dbReference type="EMBL" id="JAVDVI010000010">
    <property type="protein sequence ID" value="MDR6968444.1"/>
    <property type="molecule type" value="Genomic_DNA"/>
</dbReference>
<dbReference type="RefSeq" id="WP_310027020.1">
    <property type="nucleotide sequence ID" value="NZ_JAVDVI010000010.1"/>
</dbReference>
<proteinExistence type="predicted"/>
<organism evidence="1 2">
    <name type="scientific">Flavobacterium arsenatis</name>
    <dbReference type="NCBI Taxonomy" id="1484332"/>
    <lineage>
        <taxon>Bacteria</taxon>
        <taxon>Pseudomonadati</taxon>
        <taxon>Bacteroidota</taxon>
        <taxon>Flavobacteriia</taxon>
        <taxon>Flavobacteriales</taxon>
        <taxon>Flavobacteriaceae</taxon>
        <taxon>Flavobacterium</taxon>
    </lineage>
</organism>
<evidence type="ECO:0000313" key="2">
    <source>
        <dbReference type="Proteomes" id="UP001255185"/>
    </source>
</evidence>